<feature type="region of interest" description="Disordered" evidence="1">
    <location>
        <begin position="1"/>
        <end position="72"/>
    </location>
</feature>
<protein>
    <recommendedName>
        <fullName evidence="4">DUF834 domain-containing protein</fullName>
    </recommendedName>
</protein>
<evidence type="ECO:0000256" key="1">
    <source>
        <dbReference type="SAM" id="MobiDB-lite"/>
    </source>
</evidence>
<proteinExistence type="predicted"/>
<keyword evidence="3" id="KW-1185">Reference proteome</keyword>
<gene>
    <name evidence="2" type="ORF">E2562_033385</name>
</gene>
<organism evidence="2 3">
    <name type="scientific">Oryza meyeriana var. granulata</name>
    <dbReference type="NCBI Taxonomy" id="110450"/>
    <lineage>
        <taxon>Eukaryota</taxon>
        <taxon>Viridiplantae</taxon>
        <taxon>Streptophyta</taxon>
        <taxon>Embryophyta</taxon>
        <taxon>Tracheophyta</taxon>
        <taxon>Spermatophyta</taxon>
        <taxon>Magnoliopsida</taxon>
        <taxon>Liliopsida</taxon>
        <taxon>Poales</taxon>
        <taxon>Poaceae</taxon>
        <taxon>BOP clade</taxon>
        <taxon>Oryzoideae</taxon>
        <taxon>Oryzeae</taxon>
        <taxon>Oryzinae</taxon>
        <taxon>Oryza</taxon>
        <taxon>Oryza meyeriana</taxon>
    </lineage>
</organism>
<dbReference type="EMBL" id="SPHZ02000011">
    <property type="protein sequence ID" value="KAF0893968.1"/>
    <property type="molecule type" value="Genomic_DNA"/>
</dbReference>
<evidence type="ECO:0008006" key="4">
    <source>
        <dbReference type="Google" id="ProtNLM"/>
    </source>
</evidence>
<evidence type="ECO:0000313" key="2">
    <source>
        <dbReference type="EMBL" id="KAF0893968.1"/>
    </source>
</evidence>
<name>A0A6G1C0K9_9ORYZ</name>
<feature type="compositionally biased region" description="Low complexity" evidence="1">
    <location>
        <begin position="16"/>
        <end position="32"/>
    </location>
</feature>
<comment type="caution">
    <text evidence="2">The sequence shown here is derived from an EMBL/GenBank/DDBJ whole genome shotgun (WGS) entry which is preliminary data.</text>
</comment>
<feature type="compositionally biased region" description="Basic and acidic residues" evidence="1">
    <location>
        <begin position="61"/>
        <end position="72"/>
    </location>
</feature>
<sequence>MPRRRKDGGGGGGASGMEAACGSAAASGFSGAVVMGRGQRRDADGGWIEQGVPPPTQPDMEWDRCGGREALN</sequence>
<dbReference type="Proteomes" id="UP000479710">
    <property type="component" value="Unassembled WGS sequence"/>
</dbReference>
<dbReference type="AlphaFoldDB" id="A0A6G1C0K9"/>
<evidence type="ECO:0000313" key="3">
    <source>
        <dbReference type="Proteomes" id="UP000479710"/>
    </source>
</evidence>
<accession>A0A6G1C0K9</accession>
<reference evidence="2 3" key="1">
    <citation type="submission" date="2019-11" db="EMBL/GenBank/DDBJ databases">
        <title>Whole genome sequence of Oryza granulata.</title>
        <authorList>
            <person name="Li W."/>
        </authorList>
    </citation>
    <scope>NUCLEOTIDE SEQUENCE [LARGE SCALE GENOMIC DNA]</scope>
    <source>
        <strain evidence="3">cv. Menghai</strain>
        <tissue evidence="2">Leaf</tissue>
    </source>
</reference>